<organism evidence="1 2">
    <name type="scientific">Trifolium medium</name>
    <dbReference type="NCBI Taxonomy" id="97028"/>
    <lineage>
        <taxon>Eukaryota</taxon>
        <taxon>Viridiplantae</taxon>
        <taxon>Streptophyta</taxon>
        <taxon>Embryophyta</taxon>
        <taxon>Tracheophyta</taxon>
        <taxon>Spermatophyta</taxon>
        <taxon>Magnoliopsida</taxon>
        <taxon>eudicotyledons</taxon>
        <taxon>Gunneridae</taxon>
        <taxon>Pentapetalae</taxon>
        <taxon>rosids</taxon>
        <taxon>fabids</taxon>
        <taxon>Fabales</taxon>
        <taxon>Fabaceae</taxon>
        <taxon>Papilionoideae</taxon>
        <taxon>50 kb inversion clade</taxon>
        <taxon>NPAAA clade</taxon>
        <taxon>Hologalegina</taxon>
        <taxon>IRL clade</taxon>
        <taxon>Trifolieae</taxon>
        <taxon>Trifolium</taxon>
    </lineage>
</organism>
<reference evidence="1 2" key="1">
    <citation type="journal article" date="2018" name="Front. Plant Sci.">
        <title>Red Clover (Trifolium pratense) and Zigzag Clover (T. medium) - A Picture of Genomic Similarities and Differences.</title>
        <authorList>
            <person name="Dluhosova J."/>
            <person name="Istvanek J."/>
            <person name="Nedelnik J."/>
            <person name="Repkova J."/>
        </authorList>
    </citation>
    <scope>NUCLEOTIDE SEQUENCE [LARGE SCALE GENOMIC DNA]</scope>
    <source>
        <strain evidence="2">cv. 10/8</strain>
        <tissue evidence="1">Leaf</tissue>
    </source>
</reference>
<accession>A0A392TVR4</accession>
<feature type="non-terminal residue" evidence="1">
    <location>
        <position position="1"/>
    </location>
</feature>
<keyword evidence="2" id="KW-1185">Reference proteome</keyword>
<evidence type="ECO:0000313" key="2">
    <source>
        <dbReference type="Proteomes" id="UP000265520"/>
    </source>
</evidence>
<comment type="caution">
    <text evidence="1">The sequence shown here is derived from an EMBL/GenBank/DDBJ whole genome shotgun (WGS) entry which is preliminary data.</text>
</comment>
<proteinExistence type="predicted"/>
<sequence length="67" mass="7317">APDYPVVGHISNLVGESSIVHQDIVLGDDLTDVVSTIDRFLIKTHKQYEGNLDLPTIDCVVADSLVR</sequence>
<dbReference type="AlphaFoldDB" id="A0A392TVR4"/>
<name>A0A392TVR4_9FABA</name>
<evidence type="ECO:0000313" key="1">
    <source>
        <dbReference type="EMBL" id="MCI65049.1"/>
    </source>
</evidence>
<protein>
    <submittedName>
        <fullName evidence="1">Uncharacterized protein</fullName>
    </submittedName>
</protein>
<dbReference type="Proteomes" id="UP000265520">
    <property type="component" value="Unassembled WGS sequence"/>
</dbReference>
<dbReference type="EMBL" id="LXQA010668476">
    <property type="protein sequence ID" value="MCI65049.1"/>
    <property type="molecule type" value="Genomic_DNA"/>
</dbReference>